<evidence type="ECO:0000313" key="12">
    <source>
        <dbReference type="EMBL" id="MBW85510.1"/>
    </source>
</evidence>
<dbReference type="SUPFAM" id="SSF48264">
    <property type="entry name" value="Cytochrome P450"/>
    <property type="match status" value="1"/>
</dbReference>
<sequence length="500" mass="57124">MFFNVLILFLVLYVLTNHFLNKIRNLPPSPFPTLPIIGHLHLVKKPLHRSLAKISSRHGPVLLLQLASRRVLLVSSPSAADECFTKNDVIFANRPRLLASKHFGYNFTSLVWAPYGEVWRNLRKISSVELLSANRLHLLSKIRSDEVRLLIRRLFRHQDQTVDLNSAFFGLMLNVMMRMIAGKRYYGEDVTEDTKEVRMFQELVAETFQLGSSIADFLPGWLVAIGGAEKRFVECQRKRDRFIQNLIEEQRKRMKSDGPSDSGNRNKTLIEVLLSLQESEPEFYKDEVIRSLVLVLLTAGTDTSVGTMEWAVSLLVNNPEVLKKAQNEIDRVIGHDCLIGESDIARLPYLNCIITETMRMYPAGPLLVPHESSEECFIGGYRIPRGTMLFVNLWAIQNDPRIWEEPTLFKPERFEGFEGTKDGFKLMPFGTGRRSCPGEGLAMRVMRLALGSLLQCFEWERVGVEMVDMTEVAALTLRKDQPLLVKCNPRQSMLNLMSQI</sequence>
<keyword evidence="3 9" id="KW-0349">Heme</keyword>
<dbReference type="InterPro" id="IPR036396">
    <property type="entry name" value="Cyt_P450_sf"/>
</dbReference>
<proteinExistence type="inferred from homology"/>
<dbReference type="PANTHER" id="PTHR47947:SF24">
    <property type="entry name" value="ISOFLAVONE 2'-HYDROXYLASE-LIKE"/>
    <property type="match status" value="1"/>
</dbReference>
<evidence type="ECO:0000256" key="6">
    <source>
        <dbReference type="ARBA" id="ARBA00023004"/>
    </source>
</evidence>
<feature type="signal peptide" evidence="11">
    <location>
        <begin position="1"/>
        <end position="16"/>
    </location>
</feature>
<dbReference type="InterPro" id="IPR002401">
    <property type="entry name" value="Cyt_P450_E_grp-I"/>
</dbReference>
<dbReference type="GO" id="GO:0016705">
    <property type="term" value="F:oxidoreductase activity, acting on paired donors, with incorporation or reduction of molecular oxygen"/>
    <property type="evidence" value="ECO:0007669"/>
    <property type="project" value="InterPro"/>
</dbReference>
<evidence type="ECO:0000256" key="11">
    <source>
        <dbReference type="SAM" id="SignalP"/>
    </source>
</evidence>
<name>A0A2P2IWB9_RHIMU</name>
<dbReference type="EMBL" id="GGEC01005027">
    <property type="protein sequence ID" value="MBW85510.1"/>
    <property type="molecule type" value="Transcribed_RNA"/>
</dbReference>
<evidence type="ECO:0000256" key="7">
    <source>
        <dbReference type="ARBA" id="ARBA00023033"/>
    </source>
</evidence>
<comment type="subcellular location">
    <subcellularLocation>
        <location evidence="1">Membrane</location>
    </subcellularLocation>
</comment>
<dbReference type="CDD" id="cd20653">
    <property type="entry name" value="CYP81"/>
    <property type="match status" value="1"/>
</dbReference>
<dbReference type="GO" id="GO:0005506">
    <property type="term" value="F:iron ion binding"/>
    <property type="evidence" value="ECO:0007669"/>
    <property type="project" value="InterPro"/>
</dbReference>
<keyword evidence="11" id="KW-0732">Signal</keyword>
<dbReference type="PROSITE" id="PS00086">
    <property type="entry name" value="CYTOCHROME_P450"/>
    <property type="match status" value="1"/>
</dbReference>
<dbReference type="Pfam" id="PF00067">
    <property type="entry name" value="p450"/>
    <property type="match status" value="1"/>
</dbReference>
<dbReference type="FunFam" id="1.10.630.10:FF:000023">
    <property type="entry name" value="Cytochrome P450 family protein"/>
    <property type="match status" value="1"/>
</dbReference>
<dbReference type="GO" id="GO:0016020">
    <property type="term" value="C:membrane"/>
    <property type="evidence" value="ECO:0007669"/>
    <property type="project" value="UniProtKB-SubCell"/>
</dbReference>
<dbReference type="InterPro" id="IPR001128">
    <property type="entry name" value="Cyt_P450"/>
</dbReference>
<evidence type="ECO:0000256" key="1">
    <source>
        <dbReference type="ARBA" id="ARBA00004370"/>
    </source>
</evidence>
<keyword evidence="8" id="KW-0472">Membrane</keyword>
<dbReference type="Gene3D" id="1.10.630.10">
    <property type="entry name" value="Cytochrome P450"/>
    <property type="match status" value="1"/>
</dbReference>
<dbReference type="PRINTS" id="PR00385">
    <property type="entry name" value="P450"/>
</dbReference>
<dbReference type="GO" id="GO:0020037">
    <property type="term" value="F:heme binding"/>
    <property type="evidence" value="ECO:0007669"/>
    <property type="project" value="InterPro"/>
</dbReference>
<keyword evidence="7 10" id="KW-0503">Monooxygenase</keyword>
<dbReference type="InterPro" id="IPR050651">
    <property type="entry name" value="Plant_Cytochrome_P450_Monoox"/>
</dbReference>
<keyword evidence="4 9" id="KW-0479">Metal-binding</keyword>
<keyword evidence="5 10" id="KW-0560">Oxidoreductase</keyword>
<feature type="binding site" description="axial binding residue" evidence="9">
    <location>
        <position position="436"/>
    </location>
    <ligand>
        <name>heme</name>
        <dbReference type="ChEBI" id="CHEBI:30413"/>
    </ligand>
    <ligandPart>
        <name>Fe</name>
        <dbReference type="ChEBI" id="CHEBI:18248"/>
    </ligandPart>
</feature>
<organism evidence="12">
    <name type="scientific">Rhizophora mucronata</name>
    <name type="common">Asiatic mangrove</name>
    <dbReference type="NCBI Taxonomy" id="61149"/>
    <lineage>
        <taxon>Eukaryota</taxon>
        <taxon>Viridiplantae</taxon>
        <taxon>Streptophyta</taxon>
        <taxon>Embryophyta</taxon>
        <taxon>Tracheophyta</taxon>
        <taxon>Spermatophyta</taxon>
        <taxon>Magnoliopsida</taxon>
        <taxon>eudicotyledons</taxon>
        <taxon>Gunneridae</taxon>
        <taxon>Pentapetalae</taxon>
        <taxon>rosids</taxon>
        <taxon>fabids</taxon>
        <taxon>Malpighiales</taxon>
        <taxon>Rhizophoraceae</taxon>
        <taxon>Rhizophora</taxon>
    </lineage>
</organism>
<feature type="chain" id="PRO_5015179192" evidence="11">
    <location>
        <begin position="17"/>
        <end position="500"/>
    </location>
</feature>
<evidence type="ECO:0000256" key="3">
    <source>
        <dbReference type="ARBA" id="ARBA00022617"/>
    </source>
</evidence>
<evidence type="ECO:0000256" key="2">
    <source>
        <dbReference type="ARBA" id="ARBA00010617"/>
    </source>
</evidence>
<evidence type="ECO:0000256" key="10">
    <source>
        <dbReference type="RuleBase" id="RU000461"/>
    </source>
</evidence>
<evidence type="ECO:0000256" key="5">
    <source>
        <dbReference type="ARBA" id="ARBA00023002"/>
    </source>
</evidence>
<accession>A0A2P2IWB9</accession>
<reference evidence="12" key="1">
    <citation type="submission" date="2018-02" db="EMBL/GenBank/DDBJ databases">
        <title>Rhizophora mucronata_Transcriptome.</title>
        <authorList>
            <person name="Meera S.P."/>
            <person name="Sreeshan A."/>
            <person name="Augustine A."/>
        </authorList>
    </citation>
    <scope>NUCLEOTIDE SEQUENCE</scope>
    <source>
        <tissue evidence="12">Leaf</tissue>
    </source>
</reference>
<evidence type="ECO:0000256" key="8">
    <source>
        <dbReference type="ARBA" id="ARBA00023136"/>
    </source>
</evidence>
<evidence type="ECO:0000256" key="4">
    <source>
        <dbReference type="ARBA" id="ARBA00022723"/>
    </source>
</evidence>
<dbReference type="PRINTS" id="PR00463">
    <property type="entry name" value="EP450I"/>
</dbReference>
<evidence type="ECO:0000256" key="9">
    <source>
        <dbReference type="PIRSR" id="PIRSR602401-1"/>
    </source>
</evidence>
<dbReference type="AlphaFoldDB" id="A0A2P2IWB9"/>
<comment type="cofactor">
    <cofactor evidence="9">
        <name>heme</name>
        <dbReference type="ChEBI" id="CHEBI:30413"/>
    </cofactor>
</comment>
<dbReference type="PANTHER" id="PTHR47947">
    <property type="entry name" value="CYTOCHROME P450 82C3-RELATED"/>
    <property type="match status" value="1"/>
</dbReference>
<dbReference type="GO" id="GO:0004497">
    <property type="term" value="F:monooxygenase activity"/>
    <property type="evidence" value="ECO:0007669"/>
    <property type="project" value="UniProtKB-KW"/>
</dbReference>
<protein>
    <submittedName>
        <fullName evidence="12">Uncharacterized protein MANES_05G179100</fullName>
    </submittedName>
</protein>
<comment type="similarity">
    <text evidence="2 10">Belongs to the cytochrome P450 family.</text>
</comment>
<dbReference type="InterPro" id="IPR017972">
    <property type="entry name" value="Cyt_P450_CS"/>
</dbReference>
<keyword evidence="6 9" id="KW-0408">Iron</keyword>